<keyword evidence="3" id="KW-1185">Reference proteome</keyword>
<dbReference type="Pfam" id="PF00059">
    <property type="entry name" value="Lectin_C"/>
    <property type="match status" value="1"/>
</dbReference>
<evidence type="ECO:0000313" key="2">
    <source>
        <dbReference type="EMBL" id="KAG8229813.1"/>
    </source>
</evidence>
<accession>A0A8K0KCB7</accession>
<evidence type="ECO:0000313" key="3">
    <source>
        <dbReference type="Proteomes" id="UP000792457"/>
    </source>
</evidence>
<reference evidence="2" key="2">
    <citation type="submission" date="2017-10" db="EMBL/GenBank/DDBJ databases">
        <title>Ladona fulva Genome sequencing and assembly.</title>
        <authorList>
            <person name="Murali S."/>
            <person name="Richards S."/>
            <person name="Bandaranaike D."/>
            <person name="Bellair M."/>
            <person name="Blankenburg K."/>
            <person name="Chao H."/>
            <person name="Dinh H."/>
            <person name="Doddapaneni H."/>
            <person name="Dugan-Rocha S."/>
            <person name="Elkadiri S."/>
            <person name="Gnanaolivu R."/>
            <person name="Hernandez B."/>
            <person name="Skinner E."/>
            <person name="Javaid M."/>
            <person name="Lee S."/>
            <person name="Li M."/>
            <person name="Ming W."/>
            <person name="Munidasa M."/>
            <person name="Muniz J."/>
            <person name="Nguyen L."/>
            <person name="Hughes D."/>
            <person name="Osuji N."/>
            <person name="Pu L.-L."/>
            <person name="Puazo M."/>
            <person name="Qu C."/>
            <person name="Quiroz J."/>
            <person name="Raj R."/>
            <person name="Weissenberger G."/>
            <person name="Xin Y."/>
            <person name="Zou X."/>
            <person name="Han Y."/>
            <person name="Worley K."/>
            <person name="Muzny D."/>
            <person name="Gibbs R."/>
        </authorList>
    </citation>
    <scope>NUCLEOTIDE SEQUENCE</scope>
    <source>
        <strain evidence="2">Sampled in the wild</strain>
    </source>
</reference>
<dbReference type="SUPFAM" id="SSF56436">
    <property type="entry name" value="C-type lectin-like"/>
    <property type="match status" value="1"/>
</dbReference>
<sequence>MKLIYARFPKAKEWAYLGFHDLEVEGKFVTIFGEPLSSTGFITWYPGTPDQHQGNEDCGSMHRTGRLNDLYCDKLGPWPFFCEFDLSWGLN</sequence>
<dbReference type="PROSITE" id="PS50041">
    <property type="entry name" value="C_TYPE_LECTIN_2"/>
    <property type="match status" value="1"/>
</dbReference>
<reference evidence="2" key="1">
    <citation type="submission" date="2013-04" db="EMBL/GenBank/DDBJ databases">
        <authorList>
            <person name="Qu J."/>
            <person name="Murali S.C."/>
            <person name="Bandaranaike D."/>
            <person name="Bellair M."/>
            <person name="Blankenburg K."/>
            <person name="Chao H."/>
            <person name="Dinh H."/>
            <person name="Doddapaneni H."/>
            <person name="Downs B."/>
            <person name="Dugan-Rocha S."/>
            <person name="Elkadiri S."/>
            <person name="Gnanaolivu R.D."/>
            <person name="Hernandez B."/>
            <person name="Javaid M."/>
            <person name="Jayaseelan J.C."/>
            <person name="Lee S."/>
            <person name="Li M."/>
            <person name="Ming W."/>
            <person name="Munidasa M."/>
            <person name="Muniz J."/>
            <person name="Nguyen L."/>
            <person name="Ongeri F."/>
            <person name="Osuji N."/>
            <person name="Pu L.-L."/>
            <person name="Puazo M."/>
            <person name="Qu C."/>
            <person name="Quiroz J."/>
            <person name="Raj R."/>
            <person name="Weissenberger G."/>
            <person name="Xin Y."/>
            <person name="Zou X."/>
            <person name="Han Y."/>
            <person name="Richards S."/>
            <person name="Worley K."/>
            <person name="Muzny D."/>
            <person name="Gibbs R."/>
        </authorList>
    </citation>
    <scope>NUCLEOTIDE SEQUENCE</scope>
    <source>
        <strain evidence="2">Sampled in the wild</strain>
    </source>
</reference>
<organism evidence="2 3">
    <name type="scientific">Ladona fulva</name>
    <name type="common">Scarce chaser dragonfly</name>
    <name type="synonym">Libellula fulva</name>
    <dbReference type="NCBI Taxonomy" id="123851"/>
    <lineage>
        <taxon>Eukaryota</taxon>
        <taxon>Metazoa</taxon>
        <taxon>Ecdysozoa</taxon>
        <taxon>Arthropoda</taxon>
        <taxon>Hexapoda</taxon>
        <taxon>Insecta</taxon>
        <taxon>Pterygota</taxon>
        <taxon>Palaeoptera</taxon>
        <taxon>Odonata</taxon>
        <taxon>Epiprocta</taxon>
        <taxon>Anisoptera</taxon>
        <taxon>Libelluloidea</taxon>
        <taxon>Libellulidae</taxon>
        <taxon>Ladona</taxon>
    </lineage>
</organism>
<name>A0A8K0KCB7_LADFU</name>
<feature type="domain" description="C-type lectin" evidence="1">
    <location>
        <begin position="1"/>
        <end position="74"/>
    </location>
</feature>
<dbReference type="OrthoDB" id="7357196at2759"/>
<dbReference type="AlphaFoldDB" id="A0A8K0KCB7"/>
<comment type="caution">
    <text evidence="2">The sequence shown here is derived from an EMBL/GenBank/DDBJ whole genome shotgun (WGS) entry which is preliminary data.</text>
</comment>
<dbReference type="Gene3D" id="3.10.100.10">
    <property type="entry name" value="Mannose-Binding Protein A, subunit A"/>
    <property type="match status" value="1"/>
</dbReference>
<dbReference type="Proteomes" id="UP000792457">
    <property type="component" value="Unassembled WGS sequence"/>
</dbReference>
<dbReference type="InterPro" id="IPR001304">
    <property type="entry name" value="C-type_lectin-like"/>
</dbReference>
<dbReference type="InterPro" id="IPR016186">
    <property type="entry name" value="C-type_lectin-like/link_sf"/>
</dbReference>
<dbReference type="InterPro" id="IPR016187">
    <property type="entry name" value="CTDL_fold"/>
</dbReference>
<evidence type="ECO:0000259" key="1">
    <source>
        <dbReference type="PROSITE" id="PS50041"/>
    </source>
</evidence>
<dbReference type="EMBL" id="KZ308447">
    <property type="protein sequence ID" value="KAG8229813.1"/>
    <property type="molecule type" value="Genomic_DNA"/>
</dbReference>
<protein>
    <recommendedName>
        <fullName evidence="1">C-type lectin domain-containing protein</fullName>
    </recommendedName>
</protein>
<gene>
    <name evidence="2" type="ORF">J437_LFUL008181</name>
</gene>
<proteinExistence type="predicted"/>